<reference evidence="7" key="1">
    <citation type="journal article" date="2019" name="Int. J. Syst. Evol. Microbiol.">
        <title>The Global Catalogue of Microorganisms (GCM) 10K type strain sequencing project: providing services to taxonomists for standard genome sequencing and annotation.</title>
        <authorList>
            <consortium name="The Broad Institute Genomics Platform"/>
            <consortium name="The Broad Institute Genome Sequencing Center for Infectious Disease"/>
            <person name="Wu L."/>
            <person name="Ma J."/>
        </authorList>
    </citation>
    <scope>NUCLEOTIDE SEQUENCE [LARGE SCALE GENOMIC DNA]</scope>
    <source>
        <strain evidence="7">JCM 13249</strain>
    </source>
</reference>
<evidence type="ECO:0000313" key="7">
    <source>
        <dbReference type="Proteomes" id="UP001500655"/>
    </source>
</evidence>
<feature type="transmembrane region" description="Helical" evidence="5">
    <location>
        <begin position="167"/>
        <end position="184"/>
    </location>
</feature>
<feature type="transmembrane region" description="Helical" evidence="5">
    <location>
        <begin position="368"/>
        <end position="386"/>
    </location>
</feature>
<feature type="repeat" description="TPR" evidence="3">
    <location>
        <begin position="445"/>
        <end position="478"/>
    </location>
</feature>
<feature type="transmembrane region" description="Helical" evidence="5">
    <location>
        <begin position="313"/>
        <end position="332"/>
    </location>
</feature>
<feature type="region of interest" description="Disordered" evidence="4">
    <location>
        <begin position="1"/>
        <end position="24"/>
    </location>
</feature>
<organism evidence="6 7">
    <name type="scientific">Luedemannella helvata</name>
    <dbReference type="NCBI Taxonomy" id="349315"/>
    <lineage>
        <taxon>Bacteria</taxon>
        <taxon>Bacillati</taxon>
        <taxon>Actinomycetota</taxon>
        <taxon>Actinomycetes</taxon>
        <taxon>Micromonosporales</taxon>
        <taxon>Micromonosporaceae</taxon>
        <taxon>Luedemannella</taxon>
    </lineage>
</organism>
<dbReference type="Gene3D" id="1.25.40.10">
    <property type="entry name" value="Tetratricopeptide repeat domain"/>
    <property type="match status" value="2"/>
</dbReference>
<gene>
    <name evidence="6" type="ORF">GCM10009681_29830</name>
</gene>
<keyword evidence="5" id="KW-1133">Transmembrane helix</keyword>
<dbReference type="Proteomes" id="UP001500655">
    <property type="component" value="Unassembled WGS sequence"/>
</dbReference>
<protein>
    <submittedName>
        <fullName evidence="6">Tetratricopeptide repeat protein</fullName>
    </submittedName>
</protein>
<feature type="transmembrane region" description="Helical" evidence="5">
    <location>
        <begin position="140"/>
        <end position="161"/>
    </location>
</feature>
<dbReference type="EMBL" id="BAAALS010000013">
    <property type="protein sequence ID" value="GAA1756728.1"/>
    <property type="molecule type" value="Genomic_DNA"/>
</dbReference>
<evidence type="ECO:0000256" key="4">
    <source>
        <dbReference type="SAM" id="MobiDB-lite"/>
    </source>
</evidence>
<dbReference type="Pfam" id="PF00515">
    <property type="entry name" value="TPR_1"/>
    <property type="match status" value="1"/>
</dbReference>
<evidence type="ECO:0000256" key="2">
    <source>
        <dbReference type="ARBA" id="ARBA00022803"/>
    </source>
</evidence>
<dbReference type="SMART" id="SM00028">
    <property type="entry name" value="TPR"/>
    <property type="match status" value="4"/>
</dbReference>
<keyword evidence="5" id="KW-0472">Membrane</keyword>
<dbReference type="InterPro" id="IPR019734">
    <property type="entry name" value="TPR_rpt"/>
</dbReference>
<feature type="transmembrane region" description="Helical" evidence="5">
    <location>
        <begin position="398"/>
        <end position="422"/>
    </location>
</feature>
<keyword evidence="7" id="KW-1185">Reference proteome</keyword>
<evidence type="ECO:0000256" key="3">
    <source>
        <dbReference type="PROSITE-ProRule" id="PRU00339"/>
    </source>
</evidence>
<feature type="transmembrane region" description="Helical" evidence="5">
    <location>
        <begin position="111"/>
        <end position="131"/>
    </location>
</feature>
<dbReference type="InterPro" id="IPR052346">
    <property type="entry name" value="O-mannosyl-transferase_TMTC"/>
</dbReference>
<dbReference type="SUPFAM" id="SSF48452">
    <property type="entry name" value="TPR-like"/>
    <property type="match status" value="1"/>
</dbReference>
<feature type="transmembrane region" description="Helical" evidence="5">
    <location>
        <begin position="196"/>
        <end position="223"/>
    </location>
</feature>
<evidence type="ECO:0000313" key="6">
    <source>
        <dbReference type="EMBL" id="GAA1756728.1"/>
    </source>
</evidence>
<keyword evidence="1" id="KW-0677">Repeat</keyword>
<dbReference type="InterPro" id="IPR011990">
    <property type="entry name" value="TPR-like_helical_dom_sf"/>
</dbReference>
<proteinExistence type="predicted"/>
<feature type="compositionally biased region" description="Basic residues" evidence="4">
    <location>
        <begin position="14"/>
        <end position="24"/>
    </location>
</feature>
<feature type="transmembrane region" description="Helical" evidence="5">
    <location>
        <begin position="341"/>
        <end position="362"/>
    </location>
</feature>
<keyword evidence="5" id="KW-0812">Transmembrane</keyword>
<sequence length="630" mass="69254">MKTQSPAGPATRRPAAKRATRRPAKPVEQPFNGLILAGILLLTAVVYANSLGNGFVDFDDPENVTGNMSIREINGANLAHWFTSPLQYMYTPLVSLSYAIDWQFGADSPGMYHFTNLALHLANVALVWALIRALTRKPLVTYLVTAAFALHPMNVDSIAWISTRSNLLATLFSLATLVLYLRFLRTGRWPALAGAVVLFACAALSKSTAVMLPLILFLVDYWFGRLPALHPRRIVRRWTREDWTLLLAKAPFFAISLVLGLVALHYRMDTVVSGYNAADRIIMVCGALVSYLIALVAPVNLAFAHAYPDPSGALPWHLYAAPVVLIAVGWVLHRIVAPKKVFWFGAIFFVVNVVLSQTVLLIDNYKANRYVYLPYLGLFLILAYLVERAYRVASDRDLGWLRAAVSTVLVGSLLFWSAAVILRNAAWKNTITIMSDSIEADPNVAFTYNSRGIARYLAGDYEKALVDFNRTLEVDPEFILAVHYRSIIKYINGDYQGALVDDDIVMAKYPGFAAGFNERAKTKLALGDLNGAYADADMAIRIDPYLADAFTTRGKARVKLGDGPGAITDLTTAIGFVPDFGESYYQRGLARQMTGDIQGACQDWRSAQSLNQAPSATSATTAITTSCPAN</sequence>
<feature type="transmembrane region" description="Helical" evidence="5">
    <location>
        <begin position="284"/>
        <end position="307"/>
    </location>
</feature>
<comment type="caution">
    <text evidence="6">The sequence shown here is derived from an EMBL/GenBank/DDBJ whole genome shotgun (WGS) entry which is preliminary data.</text>
</comment>
<dbReference type="RefSeq" id="WP_344081845.1">
    <property type="nucleotide sequence ID" value="NZ_BAAALS010000013.1"/>
</dbReference>
<feature type="transmembrane region" description="Helical" evidence="5">
    <location>
        <begin position="31"/>
        <end position="48"/>
    </location>
</feature>
<dbReference type="PANTHER" id="PTHR44227">
    <property type="match status" value="1"/>
</dbReference>
<accession>A0ABP4WKB9</accession>
<feature type="compositionally biased region" description="Low complexity" evidence="4">
    <location>
        <begin position="1"/>
        <end position="13"/>
    </location>
</feature>
<dbReference type="PANTHER" id="PTHR44227:SF3">
    <property type="entry name" value="PROTEIN O-MANNOSYL-TRANSFERASE TMTC4"/>
    <property type="match status" value="1"/>
</dbReference>
<feature type="transmembrane region" description="Helical" evidence="5">
    <location>
        <begin position="243"/>
        <end position="264"/>
    </location>
</feature>
<dbReference type="PROSITE" id="PS50005">
    <property type="entry name" value="TPR"/>
    <property type="match status" value="1"/>
</dbReference>
<keyword evidence="2 3" id="KW-0802">TPR repeat</keyword>
<evidence type="ECO:0000256" key="1">
    <source>
        <dbReference type="ARBA" id="ARBA00022737"/>
    </source>
</evidence>
<name>A0ABP4WKB9_9ACTN</name>
<evidence type="ECO:0000256" key="5">
    <source>
        <dbReference type="SAM" id="Phobius"/>
    </source>
</evidence>